<reference evidence="1" key="1">
    <citation type="submission" date="2018-05" db="EMBL/GenBank/DDBJ databases">
        <authorList>
            <person name="Lanie J.A."/>
            <person name="Ng W.-L."/>
            <person name="Kazmierczak K.M."/>
            <person name="Andrzejewski T.M."/>
            <person name="Davidsen T.M."/>
            <person name="Wayne K.J."/>
            <person name="Tettelin H."/>
            <person name="Glass J.I."/>
            <person name="Rusch D."/>
            <person name="Podicherti R."/>
            <person name="Tsui H.-C.T."/>
            <person name="Winkler M.E."/>
        </authorList>
    </citation>
    <scope>NUCLEOTIDE SEQUENCE</scope>
</reference>
<organism evidence="1">
    <name type="scientific">marine metagenome</name>
    <dbReference type="NCBI Taxonomy" id="408172"/>
    <lineage>
        <taxon>unclassified sequences</taxon>
        <taxon>metagenomes</taxon>
        <taxon>ecological metagenomes</taxon>
    </lineage>
</organism>
<evidence type="ECO:0008006" key="2">
    <source>
        <dbReference type="Google" id="ProtNLM"/>
    </source>
</evidence>
<gene>
    <name evidence="1" type="ORF">METZ01_LOCUS223281</name>
</gene>
<sequence length="60" mass="6892">MLLDDMNNQAEEKYIAWPDRLFVLDAVGLITYHSALGPEGFNVDEWELAIKAVFAHDQNR</sequence>
<protein>
    <recommendedName>
        <fullName evidence="2">Alkyl hydroperoxide reductase subunit C/ Thiol specific antioxidant domain-containing protein</fullName>
    </recommendedName>
</protein>
<proteinExistence type="predicted"/>
<evidence type="ECO:0000313" key="1">
    <source>
        <dbReference type="EMBL" id="SVB70427.1"/>
    </source>
</evidence>
<name>A0A382G779_9ZZZZ</name>
<dbReference type="EMBL" id="UINC01053653">
    <property type="protein sequence ID" value="SVB70427.1"/>
    <property type="molecule type" value="Genomic_DNA"/>
</dbReference>
<dbReference type="AlphaFoldDB" id="A0A382G779"/>
<dbReference type="Gene3D" id="3.40.30.10">
    <property type="entry name" value="Glutaredoxin"/>
    <property type="match status" value="1"/>
</dbReference>
<accession>A0A382G779</accession>